<dbReference type="SUPFAM" id="SSF46997">
    <property type="entry name" value="Bacterial immunoglobulin/albumin-binding domains"/>
    <property type="match status" value="2"/>
</dbReference>
<gene>
    <name evidence="3" type="ORF">RCO12_13975</name>
</gene>
<dbReference type="InterPro" id="IPR020840">
    <property type="entry name" value="Extracell_matrix-bd_GA"/>
</dbReference>
<feature type="non-terminal residue" evidence="3">
    <location>
        <position position="169"/>
    </location>
</feature>
<dbReference type="Pfam" id="PF07554">
    <property type="entry name" value="FIVAR"/>
    <property type="match status" value="1"/>
</dbReference>
<name>A0ABU1F2A2_9STAP</name>
<organism evidence="3 4">
    <name type="scientific">Staphylococcus coagulans</name>
    <dbReference type="NCBI Taxonomy" id="74706"/>
    <lineage>
        <taxon>Bacteria</taxon>
        <taxon>Bacillati</taxon>
        <taxon>Bacillota</taxon>
        <taxon>Bacilli</taxon>
        <taxon>Bacillales</taxon>
        <taxon>Staphylococcaceae</taxon>
        <taxon>Staphylococcus</taxon>
    </lineage>
</organism>
<proteinExistence type="predicted"/>
<dbReference type="Gene3D" id="1.20.120.1850">
    <property type="entry name" value="Ebh helix bundles repeating unit (S and A modules)"/>
    <property type="match status" value="1"/>
</dbReference>
<comment type="caution">
    <text evidence="3">The sequence shown here is derived from an EMBL/GenBank/DDBJ whole genome shotgun (WGS) entry which is preliminary data.</text>
</comment>
<feature type="domain" description="Extracellular matrix-binding protein ebh GA module" evidence="2">
    <location>
        <begin position="133"/>
        <end position="169"/>
    </location>
</feature>
<evidence type="ECO:0000313" key="4">
    <source>
        <dbReference type="Proteomes" id="UP001255050"/>
    </source>
</evidence>
<reference evidence="3 4" key="1">
    <citation type="submission" date="2023-08" db="EMBL/GenBank/DDBJ databases">
        <title>Whole genome sequencing of Staphylococcus coagulans NN-2474.</title>
        <authorList>
            <person name="Kropotov V.S."/>
            <person name="Boriskina E.V."/>
            <person name="Gordinskaya N.A."/>
            <person name="Shkurkina I.S."/>
            <person name="Kryazhev D.V."/>
            <person name="Alekseeva A.E."/>
            <person name="Makhova M.A."/>
        </authorList>
    </citation>
    <scope>NUCLEOTIDE SEQUENCE [LARGE SCALE GENOMIC DNA]</scope>
    <source>
        <strain evidence="3 4">NN-2474</strain>
    </source>
</reference>
<dbReference type="Proteomes" id="UP001255050">
    <property type="component" value="Unassembled WGS sequence"/>
</dbReference>
<dbReference type="SMART" id="SM00844">
    <property type="entry name" value="GA"/>
    <property type="match status" value="2"/>
</dbReference>
<dbReference type="InterPro" id="IPR009063">
    <property type="entry name" value="Ig/albumin-bd_sf"/>
</dbReference>
<dbReference type="RefSeq" id="WP_309552836.1">
    <property type="nucleotide sequence ID" value="NZ_JAVJGV010000488.1"/>
</dbReference>
<dbReference type="Gene3D" id="1.20.5.420">
    <property type="entry name" value="Immunoglobulin FC, subunit C"/>
    <property type="match status" value="1"/>
</dbReference>
<keyword evidence="1" id="KW-0677">Repeat</keyword>
<keyword evidence="4" id="KW-1185">Reference proteome</keyword>
<dbReference type="Pfam" id="PF01468">
    <property type="entry name" value="GA"/>
    <property type="match status" value="1"/>
</dbReference>
<evidence type="ECO:0000256" key="1">
    <source>
        <dbReference type="ARBA" id="ARBA00022737"/>
    </source>
</evidence>
<feature type="domain" description="Extracellular matrix-binding protein ebh GA module" evidence="2">
    <location>
        <begin position="7"/>
        <end position="66"/>
    </location>
</feature>
<sequence length="169" mass="18113">EAALSTVTTTKQALNGDRKVTDAKNNANQTLSTLDNLNNAQKGAVTGNINQAHTVAEVTQAIQTAQELNTAMGNLQGAINDEQTTLNSQNYQDATPSKKTAYTNAVQAAKDILNKSNGQNKTKDQVTEAMNQVNSAKNNLDGTRLLDQAKQTAKQQLNNMTHLTTAQKT</sequence>
<evidence type="ECO:0000259" key="2">
    <source>
        <dbReference type="SMART" id="SM00844"/>
    </source>
</evidence>
<protein>
    <recommendedName>
        <fullName evidence="2">Extracellular matrix-binding protein ebh GA module domain-containing protein</fullName>
    </recommendedName>
</protein>
<dbReference type="EMBL" id="JAVJGV010000488">
    <property type="protein sequence ID" value="MDR5604484.1"/>
    <property type="molecule type" value="Genomic_DNA"/>
</dbReference>
<evidence type="ECO:0000313" key="3">
    <source>
        <dbReference type="EMBL" id="MDR5604484.1"/>
    </source>
</evidence>
<feature type="non-terminal residue" evidence="3">
    <location>
        <position position="1"/>
    </location>
</feature>
<dbReference type="InterPro" id="IPR002988">
    <property type="entry name" value="GA_module"/>
</dbReference>
<accession>A0ABU1F2A2</accession>